<keyword evidence="1" id="KW-0677">Repeat</keyword>
<dbReference type="STRING" id="439228.SAMN06295920_106207"/>
<evidence type="ECO:0000256" key="2">
    <source>
        <dbReference type="ARBA" id="ARBA00023043"/>
    </source>
</evidence>
<feature type="repeat" description="ANK" evidence="3">
    <location>
        <begin position="675"/>
        <end position="707"/>
    </location>
</feature>
<dbReference type="EMBL" id="FUYM01000006">
    <property type="protein sequence ID" value="SKB79235.1"/>
    <property type="molecule type" value="Genomic_DNA"/>
</dbReference>
<feature type="repeat" description="ANK" evidence="3">
    <location>
        <begin position="642"/>
        <end position="674"/>
    </location>
</feature>
<dbReference type="PROSITE" id="PS50297">
    <property type="entry name" value="ANK_REP_REGION"/>
    <property type="match status" value="1"/>
</dbReference>
<dbReference type="PROSITE" id="PS50088">
    <property type="entry name" value="ANK_REPEAT"/>
    <property type="match status" value="5"/>
</dbReference>
<dbReference type="Gene3D" id="1.25.40.20">
    <property type="entry name" value="Ankyrin repeat-containing domain"/>
    <property type="match status" value="4"/>
</dbReference>
<evidence type="ECO:0000256" key="3">
    <source>
        <dbReference type="PROSITE-ProRule" id="PRU00023"/>
    </source>
</evidence>
<dbReference type="OrthoDB" id="8481470at2"/>
<name>A0A1T5E5W1_9SPHN</name>
<organism evidence="5 6">
    <name type="scientific">Rhizorhabdus histidinilytica</name>
    <dbReference type="NCBI Taxonomy" id="439228"/>
    <lineage>
        <taxon>Bacteria</taxon>
        <taxon>Pseudomonadati</taxon>
        <taxon>Pseudomonadota</taxon>
        <taxon>Alphaproteobacteria</taxon>
        <taxon>Sphingomonadales</taxon>
        <taxon>Sphingomonadaceae</taxon>
        <taxon>Rhizorhabdus</taxon>
    </lineage>
</organism>
<keyword evidence="2 3" id="KW-0040">ANK repeat</keyword>
<feature type="signal peptide" evidence="4">
    <location>
        <begin position="1"/>
        <end position="22"/>
    </location>
</feature>
<dbReference type="SMART" id="SM00248">
    <property type="entry name" value="ANK"/>
    <property type="match status" value="8"/>
</dbReference>
<dbReference type="InterPro" id="IPR036770">
    <property type="entry name" value="Ankyrin_rpt-contain_sf"/>
</dbReference>
<protein>
    <submittedName>
        <fullName evidence="5">Ankyrin repeat-containing protein</fullName>
    </submittedName>
</protein>
<keyword evidence="6" id="KW-1185">Reference proteome</keyword>
<accession>A0A1T5E5W1</accession>
<dbReference type="RefSeq" id="WP_079648960.1">
    <property type="nucleotide sequence ID" value="NZ_FUYM01000006.1"/>
</dbReference>
<proteinExistence type="predicted"/>
<sequence length="1162" mass="122683">MRRLWRGTMLVMMLALASHGSAAPVCPQERDAALACAAASGDLAAVTGAIAGGADVNATVTLGAEEDVSPLGAAVFSGSLDIVDALLAGGADPVRGDHDALMRAALLNDGPIFARMVAAIGKPGADTPPLALWVARRLPAARAAAMRAAFLDAIASDDETAQARSMAGALIAMQGLQEKPDGNAFEQMLAALVAQGHDLAAVDDEGNSLATLAAARNDGDLLTVLAARYGIAVGTTPVQLQARLVASAARGELSEVEALLAAGAKADAPAPDGRLALPEAAVSGSVETVRRLLAAGAGVDTAGTDQPRALVAAAESGNLAIVAALLDAGARNAAGQEPTDWALRAAVRAGWPQVVAYLVQRGADINEADPAGRSVLHGMVLHDAFMSPRRTLGAAQYSMPQQLRELGFDFANPRFSGSTLSSNMAGGKVDYAFLDALYTAGARAGAGELRMAILFESRAMLDWVLNHGARDLAGDLLGEAVDRLPRETPALALLDAGARPAPGAASLAMLRELAVWGGDKVLARLLAAGLEIPASNRFEVLQQMVDYGRANMLRLLIESGVDPSASNDNGETVLYRFVRDDARATGTRVVLTPPRIAALAVLVNAGLDVQKRNRFGQTAAMAAAAKPATVTRLDAVYAAVDTGGGTLHAAVRADDRFKVAQLLDGGADIDAADGFGRTPLTLALQLGRDAISEHLLLQGAAISFEARNGFQRADVDYPRSARVDTALRIRLLRDKRIDLGPAGARQSPAEVLRHFAANQAQALPDLVWSLKCVSRPPTCFGEVITLRGDPSTADPLRSASMKELATSSRRPIDDGERFALQQEWIYQGIIHSIEGELRVPACAFDEPGNPTCYGEVEVFNPNEAYGFPLREGLGGPEDVPAMPLVVVQNGRTENVYPGTSRRFDRSKGALTVKLGPRQSRLFGAETRIRWHRGPPRLPTTYEDRLRTQAYVDIARLQDRRRRIDAALGGSTPDAEDLLIERKTLDAAIRVRSADAALAYPEGVANDLRRRLVDIAAIDQNLVALHGALNADGILTAEEVEVQIAWIRARLSGCAAGGCLDLRNTLAMLERARAALSASSNAVHILLGQFEDEIDRQVRDYQSLILEYAQFVDPATLANMVPPKTRDIIRAKLSPRDTLIPDQAAGQNGAALRAQFGLPDPAP</sequence>
<evidence type="ECO:0000313" key="6">
    <source>
        <dbReference type="Proteomes" id="UP000189818"/>
    </source>
</evidence>
<dbReference type="AlphaFoldDB" id="A0A1T5E5W1"/>
<evidence type="ECO:0000256" key="1">
    <source>
        <dbReference type="ARBA" id="ARBA00022737"/>
    </source>
</evidence>
<feature type="chain" id="PRO_5013386964" evidence="4">
    <location>
        <begin position="23"/>
        <end position="1162"/>
    </location>
</feature>
<feature type="repeat" description="ANK" evidence="3">
    <location>
        <begin position="272"/>
        <end position="304"/>
    </location>
</feature>
<reference evidence="6" key="1">
    <citation type="submission" date="2017-02" db="EMBL/GenBank/DDBJ databases">
        <authorList>
            <person name="Varghese N."/>
            <person name="Submissions S."/>
        </authorList>
    </citation>
    <scope>NUCLEOTIDE SEQUENCE [LARGE SCALE GENOMIC DNA]</scope>
    <source>
        <strain evidence="6">UM2</strain>
    </source>
</reference>
<feature type="repeat" description="ANK" evidence="3">
    <location>
        <begin position="342"/>
        <end position="370"/>
    </location>
</feature>
<dbReference type="SUPFAM" id="SSF48403">
    <property type="entry name" value="Ankyrin repeat"/>
    <property type="match status" value="3"/>
</dbReference>
<dbReference type="InterPro" id="IPR002110">
    <property type="entry name" value="Ankyrin_rpt"/>
</dbReference>
<dbReference type="PANTHER" id="PTHR24198">
    <property type="entry name" value="ANKYRIN REPEAT AND PROTEIN KINASE DOMAIN-CONTAINING PROTEIN"/>
    <property type="match status" value="1"/>
</dbReference>
<dbReference type="Proteomes" id="UP000189818">
    <property type="component" value="Unassembled WGS sequence"/>
</dbReference>
<keyword evidence="4" id="KW-0732">Signal</keyword>
<evidence type="ECO:0000256" key="4">
    <source>
        <dbReference type="SAM" id="SignalP"/>
    </source>
</evidence>
<evidence type="ECO:0000313" key="5">
    <source>
        <dbReference type="EMBL" id="SKB79235.1"/>
    </source>
</evidence>
<gene>
    <name evidence="5" type="ORF">SAMN06295920_106207</name>
</gene>
<dbReference type="PANTHER" id="PTHR24198:SF165">
    <property type="entry name" value="ANKYRIN REPEAT-CONTAINING PROTEIN-RELATED"/>
    <property type="match status" value="1"/>
</dbReference>
<feature type="repeat" description="ANK" evidence="3">
    <location>
        <begin position="66"/>
        <end position="98"/>
    </location>
</feature>
<dbReference type="Pfam" id="PF12796">
    <property type="entry name" value="Ank_2"/>
    <property type="match status" value="1"/>
</dbReference>